<organism evidence="1 2">
    <name type="scientific">Massarina eburnea CBS 473.64</name>
    <dbReference type="NCBI Taxonomy" id="1395130"/>
    <lineage>
        <taxon>Eukaryota</taxon>
        <taxon>Fungi</taxon>
        <taxon>Dikarya</taxon>
        <taxon>Ascomycota</taxon>
        <taxon>Pezizomycotina</taxon>
        <taxon>Dothideomycetes</taxon>
        <taxon>Pleosporomycetidae</taxon>
        <taxon>Pleosporales</taxon>
        <taxon>Massarineae</taxon>
        <taxon>Massarinaceae</taxon>
        <taxon>Massarina</taxon>
    </lineage>
</organism>
<dbReference type="PANTHER" id="PTHR43036:SF2">
    <property type="entry name" value="OS04G0481300 PROTEIN"/>
    <property type="match status" value="1"/>
</dbReference>
<accession>A0A6A6SD06</accession>
<gene>
    <name evidence="1" type="ORF">P280DRAFT_537766</name>
</gene>
<proteinExistence type="predicted"/>
<evidence type="ECO:0000313" key="2">
    <source>
        <dbReference type="Proteomes" id="UP000799753"/>
    </source>
</evidence>
<dbReference type="AlphaFoldDB" id="A0A6A6SD06"/>
<protein>
    <submittedName>
        <fullName evidence="1">Uncharacterized protein</fullName>
    </submittedName>
</protein>
<keyword evidence="2" id="KW-1185">Reference proteome</keyword>
<name>A0A6A6SD06_9PLEO</name>
<evidence type="ECO:0000313" key="1">
    <source>
        <dbReference type="EMBL" id="KAF2644064.1"/>
    </source>
</evidence>
<reference evidence="1" key="1">
    <citation type="journal article" date="2020" name="Stud. Mycol.">
        <title>101 Dothideomycetes genomes: a test case for predicting lifestyles and emergence of pathogens.</title>
        <authorList>
            <person name="Haridas S."/>
            <person name="Albert R."/>
            <person name="Binder M."/>
            <person name="Bloem J."/>
            <person name="Labutti K."/>
            <person name="Salamov A."/>
            <person name="Andreopoulos B."/>
            <person name="Baker S."/>
            <person name="Barry K."/>
            <person name="Bills G."/>
            <person name="Bluhm B."/>
            <person name="Cannon C."/>
            <person name="Castanera R."/>
            <person name="Culley D."/>
            <person name="Daum C."/>
            <person name="Ezra D."/>
            <person name="Gonzalez J."/>
            <person name="Henrissat B."/>
            <person name="Kuo A."/>
            <person name="Liang C."/>
            <person name="Lipzen A."/>
            <person name="Lutzoni F."/>
            <person name="Magnuson J."/>
            <person name="Mondo S."/>
            <person name="Nolan M."/>
            <person name="Ohm R."/>
            <person name="Pangilinan J."/>
            <person name="Park H.-J."/>
            <person name="Ramirez L."/>
            <person name="Alfaro M."/>
            <person name="Sun H."/>
            <person name="Tritt A."/>
            <person name="Yoshinaga Y."/>
            <person name="Zwiers L.-H."/>
            <person name="Turgeon B."/>
            <person name="Goodwin S."/>
            <person name="Spatafora J."/>
            <person name="Crous P."/>
            <person name="Grigoriev I."/>
        </authorList>
    </citation>
    <scope>NUCLEOTIDE SEQUENCE</scope>
    <source>
        <strain evidence="1">CBS 473.64</strain>
    </source>
</reference>
<dbReference type="OrthoDB" id="2013972at2759"/>
<dbReference type="EMBL" id="MU006779">
    <property type="protein sequence ID" value="KAF2644064.1"/>
    <property type="molecule type" value="Genomic_DNA"/>
</dbReference>
<sequence>MANEFYNPFLSRSYDKYIDFGRADEKNDFLFYFSQLPYSNILDEAAWKRLSIYYASVVPLSGNVLDLHTFRNSSYSQDHLNSVHEGVLDVFGIGMVAEELVMNPLLNFWPGRWKVLNVNDQSLRDSDIFHRVKFDCVTCTCTVIYWNDALSTVRKATKKAGTIHLAVTDRYLETKVVNFWRRNIRSMENNLQLLGDYLSTAGWADIEVVDCRVRTSDGKLFTDMNGRVRHPLPQLDGKRMDPLWIVRGTNPDFTC</sequence>
<dbReference type="Proteomes" id="UP000799753">
    <property type="component" value="Unassembled WGS sequence"/>
</dbReference>
<dbReference type="PANTHER" id="PTHR43036">
    <property type="entry name" value="OSJNBB0011N17.9 PROTEIN"/>
    <property type="match status" value="1"/>
</dbReference>